<dbReference type="Proteomes" id="UP000186955">
    <property type="component" value="Unassembled WGS sequence"/>
</dbReference>
<dbReference type="InterPro" id="IPR011333">
    <property type="entry name" value="SKP1/BTB/POZ_sf"/>
</dbReference>
<protein>
    <recommendedName>
        <fullName evidence="3">BTB domain-containing protein</fullName>
    </recommendedName>
</protein>
<dbReference type="AlphaFoldDB" id="A0A1Q5UKT6"/>
<proteinExistence type="predicted"/>
<reference evidence="1 2" key="1">
    <citation type="submission" date="2016-10" db="EMBL/GenBank/DDBJ databases">
        <title>Genome sequence of the ascomycete fungus Penicillium subrubescens.</title>
        <authorList>
            <person name="De Vries R.P."/>
            <person name="Peng M."/>
            <person name="Dilokpimol A."/>
            <person name="Hilden K."/>
            <person name="Makela M.R."/>
            <person name="Grigoriev I."/>
            <person name="Riley R."/>
            <person name="Granchi Z."/>
        </authorList>
    </citation>
    <scope>NUCLEOTIDE SEQUENCE [LARGE SCALE GENOMIC DNA]</scope>
    <source>
        <strain evidence="1 2">CBS 132785</strain>
    </source>
</reference>
<gene>
    <name evidence="1" type="ORF">PENSUB_1196</name>
</gene>
<sequence>MESNRGIAFVEFLGSEIVEFQTATRSESIKIHRKLLESKCNTSVAALRHDFKGRAMRMTFAETRYETVAQFVEWAYRGDYSEVVTLPADSPGETKSEDSSSLEGGVKMSVDDFSKAKTPSQITLASSPDGSLSHTLLCHLHVYIFSDLNMIPELKDLAFEQVTAVLKSMGKPRSMTEQLAVVDCLELTFSKVPFRDKLPGWLVSMPPGAWWSCICRANFMIYCADCRGLGLV</sequence>
<dbReference type="Gene3D" id="3.30.710.10">
    <property type="entry name" value="Potassium Channel Kv1.1, Chain A"/>
    <property type="match status" value="1"/>
</dbReference>
<name>A0A1Q5UKT6_9EURO</name>
<dbReference type="OrthoDB" id="6359816at2759"/>
<organism evidence="1 2">
    <name type="scientific">Penicillium subrubescens</name>
    <dbReference type="NCBI Taxonomy" id="1316194"/>
    <lineage>
        <taxon>Eukaryota</taxon>
        <taxon>Fungi</taxon>
        <taxon>Dikarya</taxon>
        <taxon>Ascomycota</taxon>
        <taxon>Pezizomycotina</taxon>
        <taxon>Eurotiomycetes</taxon>
        <taxon>Eurotiomycetidae</taxon>
        <taxon>Eurotiales</taxon>
        <taxon>Aspergillaceae</taxon>
        <taxon>Penicillium</taxon>
    </lineage>
</organism>
<comment type="caution">
    <text evidence="1">The sequence shown here is derived from an EMBL/GenBank/DDBJ whole genome shotgun (WGS) entry which is preliminary data.</text>
</comment>
<keyword evidence="2" id="KW-1185">Reference proteome</keyword>
<accession>A0A1Q5UKT6</accession>
<evidence type="ECO:0008006" key="3">
    <source>
        <dbReference type="Google" id="ProtNLM"/>
    </source>
</evidence>
<dbReference type="EMBL" id="MNBE01000157">
    <property type="protein sequence ID" value="OKP13096.1"/>
    <property type="molecule type" value="Genomic_DNA"/>
</dbReference>
<evidence type="ECO:0000313" key="1">
    <source>
        <dbReference type="EMBL" id="OKP13096.1"/>
    </source>
</evidence>
<evidence type="ECO:0000313" key="2">
    <source>
        <dbReference type="Proteomes" id="UP000186955"/>
    </source>
</evidence>